<feature type="region of interest" description="Disordered" evidence="1">
    <location>
        <begin position="1"/>
        <end position="122"/>
    </location>
</feature>
<dbReference type="PaxDb" id="2903-EOD29232"/>
<evidence type="ECO:0000313" key="2">
    <source>
        <dbReference type="EnsemblProtists" id="EOD29232"/>
    </source>
</evidence>
<dbReference type="Gene3D" id="2.120.10.30">
    <property type="entry name" value="TolB, C-terminal domain"/>
    <property type="match status" value="1"/>
</dbReference>
<proteinExistence type="predicted"/>
<protein>
    <recommendedName>
        <fullName evidence="4">SMP-30/Gluconolactonase/LRE-like region domain-containing protein</fullName>
    </recommendedName>
</protein>
<dbReference type="EnsemblProtists" id="EOD29232">
    <property type="protein sequence ID" value="EOD29232"/>
    <property type="gene ID" value="EMIHUDRAFT_449828"/>
</dbReference>
<evidence type="ECO:0000313" key="3">
    <source>
        <dbReference type="Proteomes" id="UP000013827"/>
    </source>
</evidence>
<dbReference type="SUPFAM" id="SSF101898">
    <property type="entry name" value="NHL repeat"/>
    <property type="match status" value="1"/>
</dbReference>
<sequence>MPWWDKLVSGLAGTPRTDATEPATSPPAAAAKEPEPSPPHGCASDRLAGVAPTHGAGPSNVGDEEWSEPPDSPGASGRASGGAESGCDGEEGEGEAGGGGKSEAAEAGAAPSTGDSAAVDGGELGEEGAVSAREQVLLNASDELECLFQRLGADHFSALECVCSAWRTAIRAARLLCHQSLLYPNEAHPLPRTPGGLQSPTAVAVLPGGELAVTDTGNDLLRFIDAASGATRLVVGRRRAFLSSKLPPATPHVEAELESPMGVVADVRGEHVFVADTLGHRLVSSRGGKTLVKLRVSDGASLASATRAELASIGAHGTGPGQMIFPQGVAVAHAPAELHGAGTAGELVYICDTENDRPPPAP</sequence>
<dbReference type="AlphaFoldDB" id="A0A0D3K0E7"/>
<dbReference type="HOGENOM" id="CLU_766022_0_0_1"/>
<name>A0A0D3K0E7_EMIH1</name>
<reference evidence="2" key="2">
    <citation type="submission" date="2024-10" db="UniProtKB">
        <authorList>
            <consortium name="EnsemblProtists"/>
        </authorList>
    </citation>
    <scope>IDENTIFICATION</scope>
</reference>
<reference evidence="3" key="1">
    <citation type="journal article" date="2013" name="Nature">
        <title>Pan genome of the phytoplankton Emiliania underpins its global distribution.</title>
        <authorList>
            <person name="Read B.A."/>
            <person name="Kegel J."/>
            <person name="Klute M.J."/>
            <person name="Kuo A."/>
            <person name="Lefebvre S.C."/>
            <person name="Maumus F."/>
            <person name="Mayer C."/>
            <person name="Miller J."/>
            <person name="Monier A."/>
            <person name="Salamov A."/>
            <person name="Young J."/>
            <person name="Aguilar M."/>
            <person name="Claverie J.M."/>
            <person name="Frickenhaus S."/>
            <person name="Gonzalez K."/>
            <person name="Herman E.K."/>
            <person name="Lin Y.C."/>
            <person name="Napier J."/>
            <person name="Ogata H."/>
            <person name="Sarno A.F."/>
            <person name="Shmutz J."/>
            <person name="Schroeder D."/>
            <person name="de Vargas C."/>
            <person name="Verret F."/>
            <person name="von Dassow P."/>
            <person name="Valentin K."/>
            <person name="Van de Peer Y."/>
            <person name="Wheeler G."/>
            <person name="Dacks J.B."/>
            <person name="Delwiche C.F."/>
            <person name="Dyhrman S.T."/>
            <person name="Glockner G."/>
            <person name="John U."/>
            <person name="Richards T."/>
            <person name="Worden A.Z."/>
            <person name="Zhang X."/>
            <person name="Grigoriev I.V."/>
            <person name="Allen A.E."/>
            <person name="Bidle K."/>
            <person name="Borodovsky M."/>
            <person name="Bowler C."/>
            <person name="Brownlee C."/>
            <person name="Cock J.M."/>
            <person name="Elias M."/>
            <person name="Gladyshev V.N."/>
            <person name="Groth M."/>
            <person name="Guda C."/>
            <person name="Hadaegh A."/>
            <person name="Iglesias-Rodriguez M.D."/>
            <person name="Jenkins J."/>
            <person name="Jones B.M."/>
            <person name="Lawson T."/>
            <person name="Leese F."/>
            <person name="Lindquist E."/>
            <person name="Lobanov A."/>
            <person name="Lomsadze A."/>
            <person name="Malik S.B."/>
            <person name="Marsh M.E."/>
            <person name="Mackinder L."/>
            <person name="Mock T."/>
            <person name="Mueller-Roeber B."/>
            <person name="Pagarete A."/>
            <person name="Parker M."/>
            <person name="Probert I."/>
            <person name="Quesneville H."/>
            <person name="Raines C."/>
            <person name="Rensing S.A."/>
            <person name="Riano-Pachon D.M."/>
            <person name="Richier S."/>
            <person name="Rokitta S."/>
            <person name="Shiraiwa Y."/>
            <person name="Soanes D.M."/>
            <person name="van der Giezen M."/>
            <person name="Wahlund T.M."/>
            <person name="Williams B."/>
            <person name="Wilson W."/>
            <person name="Wolfe G."/>
            <person name="Wurch L.L."/>
        </authorList>
    </citation>
    <scope>NUCLEOTIDE SEQUENCE</scope>
</reference>
<organism evidence="2 3">
    <name type="scientific">Emiliania huxleyi (strain CCMP1516)</name>
    <dbReference type="NCBI Taxonomy" id="280463"/>
    <lineage>
        <taxon>Eukaryota</taxon>
        <taxon>Haptista</taxon>
        <taxon>Haptophyta</taxon>
        <taxon>Prymnesiophyceae</taxon>
        <taxon>Isochrysidales</taxon>
        <taxon>Noelaerhabdaceae</taxon>
        <taxon>Emiliania</taxon>
    </lineage>
</organism>
<dbReference type="GeneID" id="19046581"/>
<dbReference type="RefSeq" id="XP_005781661.1">
    <property type="nucleotide sequence ID" value="XM_005781604.1"/>
</dbReference>
<evidence type="ECO:0000256" key="1">
    <source>
        <dbReference type="SAM" id="MobiDB-lite"/>
    </source>
</evidence>
<dbReference type="Proteomes" id="UP000013827">
    <property type="component" value="Unassembled WGS sequence"/>
</dbReference>
<feature type="compositionally biased region" description="Low complexity" evidence="1">
    <location>
        <begin position="20"/>
        <end position="31"/>
    </location>
</feature>
<dbReference type="KEGG" id="ehx:EMIHUDRAFT_449828"/>
<dbReference type="InterPro" id="IPR011042">
    <property type="entry name" value="6-blade_b-propeller_TolB-like"/>
</dbReference>
<accession>A0A0D3K0E7</accession>
<evidence type="ECO:0008006" key="4">
    <source>
        <dbReference type="Google" id="ProtNLM"/>
    </source>
</evidence>
<keyword evidence="3" id="KW-1185">Reference proteome</keyword>